<comment type="caution">
    <text evidence="2">The sequence shown here is derived from an EMBL/GenBank/DDBJ whole genome shotgun (WGS) entry which is preliminary data.</text>
</comment>
<dbReference type="InterPro" id="IPR027417">
    <property type="entry name" value="P-loop_NTPase"/>
</dbReference>
<protein>
    <submittedName>
        <fullName evidence="2">Sulfotransferase</fullName>
    </submittedName>
</protein>
<evidence type="ECO:0000313" key="3">
    <source>
        <dbReference type="Proteomes" id="UP001139226"/>
    </source>
</evidence>
<dbReference type="PANTHER" id="PTHR10704">
    <property type="entry name" value="CARBOHYDRATE SULFOTRANSFERASE"/>
    <property type="match status" value="1"/>
</dbReference>
<gene>
    <name evidence="2" type="ORF">ML462_00240</name>
</gene>
<reference evidence="2" key="1">
    <citation type="submission" date="2022-03" db="EMBL/GenBank/DDBJ databases">
        <title>Gramella crocea sp. nov., isolated from activated sludge of a seafood processing plant.</title>
        <authorList>
            <person name="Zhang X."/>
        </authorList>
    </citation>
    <scope>NUCLEOTIDE SEQUENCE</scope>
    <source>
        <strain evidence="2">YJ019</strain>
    </source>
</reference>
<sequence>MKKRRIKKILVTGAHRSGSTWVGNIIATSPGMLYFHEPFNLKIPVYNTPLKFWFQYTSEDLPEIQRNKVEVYLNKFIYRTKYPFLAGLFQKFPVLGELSLTLKGKKDLVIKDPLALFSAAWLSEKYDLEVVVLVRHPAAFIYSLMKKDWNFDFKNFLDQEVLMDKYLSRYVKQIELHASIETSVLEQGILLWNCLHLMIFNYKKRYKEEWLFVKHEDLSSDPENNFRILFDRLDLDFTQEVKEKINRTTTGSQKKFLTRDSKKNIKDWKENLRADQIDLIKKGTSEIWPYFYKEEDW</sequence>
<keyword evidence="3" id="KW-1185">Reference proteome</keyword>
<dbReference type="RefSeq" id="WP_240711727.1">
    <property type="nucleotide sequence ID" value="NZ_JAKVTV010000001.1"/>
</dbReference>
<dbReference type="AlphaFoldDB" id="A0A9X1UZS5"/>
<organism evidence="2 3">
    <name type="scientific">Christiangramia lutea</name>
    <dbReference type="NCBI Taxonomy" id="1607951"/>
    <lineage>
        <taxon>Bacteria</taxon>
        <taxon>Pseudomonadati</taxon>
        <taxon>Bacteroidota</taxon>
        <taxon>Flavobacteriia</taxon>
        <taxon>Flavobacteriales</taxon>
        <taxon>Flavobacteriaceae</taxon>
        <taxon>Christiangramia</taxon>
    </lineage>
</organism>
<proteinExistence type="predicted"/>
<evidence type="ECO:0000259" key="1">
    <source>
        <dbReference type="Pfam" id="PF00685"/>
    </source>
</evidence>
<dbReference type="SUPFAM" id="SSF52540">
    <property type="entry name" value="P-loop containing nucleoside triphosphate hydrolases"/>
    <property type="match status" value="1"/>
</dbReference>
<evidence type="ECO:0000313" key="2">
    <source>
        <dbReference type="EMBL" id="MCH4821587.1"/>
    </source>
</evidence>
<dbReference type="Gene3D" id="3.40.50.300">
    <property type="entry name" value="P-loop containing nucleotide triphosphate hydrolases"/>
    <property type="match status" value="1"/>
</dbReference>
<dbReference type="GO" id="GO:0006790">
    <property type="term" value="P:sulfur compound metabolic process"/>
    <property type="evidence" value="ECO:0007669"/>
    <property type="project" value="TreeGrafter"/>
</dbReference>
<name>A0A9X1UZS5_9FLAO</name>
<dbReference type="PANTHER" id="PTHR10704:SF44">
    <property type="entry name" value="LD35051P-RELATED"/>
    <property type="match status" value="1"/>
</dbReference>
<dbReference type="EMBL" id="JAKVTV010000001">
    <property type="protein sequence ID" value="MCH4821587.1"/>
    <property type="molecule type" value="Genomic_DNA"/>
</dbReference>
<feature type="domain" description="Sulfotransferase" evidence="1">
    <location>
        <begin position="8"/>
        <end position="288"/>
    </location>
</feature>
<dbReference type="InterPro" id="IPR000863">
    <property type="entry name" value="Sulfotransferase_dom"/>
</dbReference>
<dbReference type="GO" id="GO:0001517">
    <property type="term" value="F:N-acetylglucosamine 6-O-sulfotransferase activity"/>
    <property type="evidence" value="ECO:0007669"/>
    <property type="project" value="TreeGrafter"/>
</dbReference>
<dbReference type="Proteomes" id="UP001139226">
    <property type="component" value="Unassembled WGS sequence"/>
</dbReference>
<accession>A0A9X1UZS5</accession>
<dbReference type="GO" id="GO:0006044">
    <property type="term" value="P:N-acetylglucosamine metabolic process"/>
    <property type="evidence" value="ECO:0007669"/>
    <property type="project" value="TreeGrafter"/>
</dbReference>
<dbReference type="Pfam" id="PF00685">
    <property type="entry name" value="Sulfotransfer_1"/>
    <property type="match status" value="1"/>
</dbReference>
<dbReference type="InterPro" id="IPR051135">
    <property type="entry name" value="Gal/GlcNAc/GalNAc_ST"/>
</dbReference>